<dbReference type="NCBIfam" id="TIGR03519">
    <property type="entry name" value="T9SS_PorP_fam"/>
    <property type="match status" value="1"/>
</dbReference>
<evidence type="ECO:0000313" key="3">
    <source>
        <dbReference type="Proteomes" id="UP001252186"/>
    </source>
</evidence>
<gene>
    <name evidence="2" type="ORF">RM519_13880</name>
</gene>
<feature type="non-terminal residue" evidence="2">
    <location>
        <position position="1"/>
    </location>
</feature>
<organism evidence="2 3">
    <name type="scientific">Urechidicola vernalis</name>
    <dbReference type="NCBI Taxonomy" id="3075600"/>
    <lineage>
        <taxon>Bacteria</taxon>
        <taxon>Pseudomonadati</taxon>
        <taxon>Bacteroidota</taxon>
        <taxon>Flavobacteriia</taxon>
        <taxon>Flavobacteriales</taxon>
        <taxon>Flavobacteriaceae</taxon>
        <taxon>Urechidicola</taxon>
    </lineage>
</organism>
<name>A0ABU2Y9C2_9FLAO</name>
<keyword evidence="3" id="KW-1185">Reference proteome</keyword>
<feature type="chain" id="PRO_5047101076" evidence="1">
    <location>
        <begin position="21"/>
        <end position="317"/>
    </location>
</feature>
<dbReference type="Proteomes" id="UP001252186">
    <property type="component" value="Unassembled WGS sequence"/>
</dbReference>
<dbReference type="RefSeq" id="WP_311594429.1">
    <property type="nucleotide sequence ID" value="NZ_JAVRHV010000014.1"/>
</dbReference>
<dbReference type="EMBL" id="JAVRHV010000014">
    <property type="protein sequence ID" value="MDT0554342.1"/>
    <property type="molecule type" value="Genomic_DNA"/>
</dbReference>
<dbReference type="PROSITE" id="PS51257">
    <property type="entry name" value="PROKAR_LIPOPROTEIN"/>
    <property type="match status" value="1"/>
</dbReference>
<dbReference type="Pfam" id="PF11751">
    <property type="entry name" value="PorP_SprF"/>
    <property type="match status" value="1"/>
</dbReference>
<evidence type="ECO:0000313" key="2">
    <source>
        <dbReference type="EMBL" id="MDT0554342.1"/>
    </source>
</evidence>
<evidence type="ECO:0000256" key="1">
    <source>
        <dbReference type="SAM" id="SignalP"/>
    </source>
</evidence>
<feature type="signal peptide" evidence="1">
    <location>
        <begin position="1"/>
        <end position="20"/>
    </location>
</feature>
<keyword evidence="1" id="KW-0732">Signal</keyword>
<protein>
    <submittedName>
        <fullName evidence="2">Type IX secretion system membrane protein PorP/SprF</fullName>
    </submittedName>
</protein>
<dbReference type="InterPro" id="IPR019861">
    <property type="entry name" value="PorP/SprF_Bacteroidetes"/>
</dbReference>
<sequence length="317" mass="36131">MKRIITIVLLVLIGCMDSMAQQLPQFTQYMYNTIAINPAYAGSREALSIVALNRNQWAGFDGGPQTMTLSIHSPLRNEKVGLGLSFIKDQLGYEDFTSIYADFSYTIQASESMEISFGLKGGASNYKLDDELFVPGGTFGSQMELQSVLDDPYFNEKLNTWNMNFGAGVLFHTQKWYVGLSTPRIINYDNNESDEYEGLDRVHYYLLGGYVFDLSKSIKFKPSFMVKHVKGAALSTDATANFLFNEKFWLGASYRINDEQRAFGAFADFQVSRQFRVGYAYEIPTGEIRPYTSGSHEIFLMYEFKFLKNKQKSPRYF</sequence>
<proteinExistence type="predicted"/>
<comment type="caution">
    <text evidence="2">The sequence shown here is derived from an EMBL/GenBank/DDBJ whole genome shotgun (WGS) entry which is preliminary data.</text>
</comment>
<accession>A0ABU2Y9C2</accession>
<reference evidence="2 3" key="1">
    <citation type="submission" date="2023-09" db="EMBL/GenBank/DDBJ databases">
        <authorList>
            <person name="Rey-Velasco X."/>
        </authorList>
    </citation>
    <scope>NUCLEOTIDE SEQUENCE [LARGE SCALE GENOMIC DNA]</scope>
    <source>
        <strain evidence="2 3">P050</strain>
    </source>
</reference>